<protein>
    <submittedName>
        <fullName evidence="3">Uncharacterized protein</fullName>
    </submittedName>
</protein>
<proteinExistence type="predicted"/>
<feature type="region of interest" description="Disordered" evidence="1">
    <location>
        <begin position="1"/>
        <end position="22"/>
    </location>
</feature>
<dbReference type="Proteomes" id="UP001456524">
    <property type="component" value="Unassembled WGS sequence"/>
</dbReference>
<accession>A0ABR1XGA5</accession>
<evidence type="ECO:0000313" key="4">
    <source>
        <dbReference type="Proteomes" id="UP001456524"/>
    </source>
</evidence>
<dbReference type="EMBL" id="JBBWUH010000012">
    <property type="protein sequence ID" value="KAK8153605.1"/>
    <property type="molecule type" value="Genomic_DNA"/>
</dbReference>
<gene>
    <name evidence="3" type="ORF">IWX90DRAFT_69173</name>
</gene>
<keyword evidence="4" id="KW-1185">Reference proteome</keyword>
<evidence type="ECO:0000313" key="3">
    <source>
        <dbReference type="EMBL" id="KAK8153605.1"/>
    </source>
</evidence>
<sequence>MAANNTHRRHIRKAFGPTSKPRGRQKLAQYITQTELSLRKLGHSLAMVIQGDSQRHADAKQKFGPHLQKRHWICHDLGHSLLSIGSWIFSHFSLATQLFGNLGLLFALRVDPREPVHTVRKHHRLTDTQGSASDWLQPRHGTGSDSDTPQLLDFGFQSFLRLLFSILASRFSLLLSHLRLTSKLLEKRTQFDEHRSRLNMPLQQQRHQSSDAYDASHPRILDFSHFCIFSAATFVCIHSCPRAQRRSPKAFSTSPYFSAAMLPTSIALCR</sequence>
<feature type="compositionally biased region" description="Basic residues" evidence="1">
    <location>
        <begin position="1"/>
        <end position="13"/>
    </location>
</feature>
<feature type="transmembrane region" description="Helical" evidence="2">
    <location>
        <begin position="87"/>
        <end position="108"/>
    </location>
</feature>
<feature type="region of interest" description="Disordered" evidence="1">
    <location>
        <begin position="119"/>
        <end position="146"/>
    </location>
</feature>
<keyword evidence="2" id="KW-0812">Transmembrane</keyword>
<keyword evidence="2" id="KW-0472">Membrane</keyword>
<keyword evidence="2" id="KW-1133">Transmembrane helix</keyword>
<evidence type="ECO:0000256" key="2">
    <source>
        <dbReference type="SAM" id="Phobius"/>
    </source>
</evidence>
<comment type="caution">
    <text evidence="3">The sequence shown here is derived from an EMBL/GenBank/DDBJ whole genome shotgun (WGS) entry which is preliminary data.</text>
</comment>
<reference evidence="3 4" key="1">
    <citation type="journal article" date="2022" name="G3 (Bethesda)">
        <title>Enemy or ally: a genomic approach to elucidate the lifestyle of Phyllosticta citrichinaensis.</title>
        <authorList>
            <person name="Buijs V.A."/>
            <person name="Groenewald J.Z."/>
            <person name="Haridas S."/>
            <person name="LaButti K.M."/>
            <person name="Lipzen A."/>
            <person name="Martin F.M."/>
            <person name="Barry K."/>
            <person name="Grigoriev I.V."/>
            <person name="Crous P.W."/>
            <person name="Seidl M.F."/>
        </authorList>
    </citation>
    <scope>NUCLEOTIDE SEQUENCE [LARGE SCALE GENOMIC DNA]</scope>
    <source>
        <strain evidence="3 4">CBS 129764</strain>
    </source>
</reference>
<name>A0ABR1XGA5_9PEZI</name>
<evidence type="ECO:0000256" key="1">
    <source>
        <dbReference type="SAM" id="MobiDB-lite"/>
    </source>
</evidence>
<organism evidence="3 4">
    <name type="scientific">Phyllosticta citrichinensis</name>
    <dbReference type="NCBI Taxonomy" id="1130410"/>
    <lineage>
        <taxon>Eukaryota</taxon>
        <taxon>Fungi</taxon>
        <taxon>Dikarya</taxon>
        <taxon>Ascomycota</taxon>
        <taxon>Pezizomycotina</taxon>
        <taxon>Dothideomycetes</taxon>
        <taxon>Dothideomycetes incertae sedis</taxon>
        <taxon>Botryosphaeriales</taxon>
        <taxon>Phyllostictaceae</taxon>
        <taxon>Phyllosticta</taxon>
    </lineage>
</organism>